<comment type="function">
    <text evidence="4">Dirigent proteins impart stereoselectivity on the phenoxy radical-coupling reaction, yielding optically active lignans from two molecules of coniferyl alcohol in the biosynthesis of lignans, flavonolignans, and alkaloids and thus plays a central role in plant secondary metabolism.</text>
</comment>
<proteinExistence type="inferred from homology"/>
<dbReference type="OrthoDB" id="770751at2759"/>
<dbReference type="Pfam" id="PF03018">
    <property type="entry name" value="Dirigent"/>
    <property type="match status" value="1"/>
</dbReference>
<dbReference type="PANTHER" id="PTHR21495">
    <property type="entry name" value="NUCLEOPORIN-RELATED"/>
    <property type="match status" value="1"/>
</dbReference>
<dbReference type="EMBL" id="JADCNM010000005">
    <property type="protein sequence ID" value="KAG0483351.1"/>
    <property type="molecule type" value="Genomic_DNA"/>
</dbReference>
<dbReference type="GO" id="GO:0009699">
    <property type="term" value="P:phenylpropanoid biosynthetic process"/>
    <property type="evidence" value="ECO:0007669"/>
    <property type="project" value="UniProtKB-ARBA"/>
</dbReference>
<evidence type="ECO:0000313" key="5">
    <source>
        <dbReference type="EMBL" id="KAG0483351.1"/>
    </source>
</evidence>
<dbReference type="InterPro" id="IPR004265">
    <property type="entry name" value="Dirigent"/>
</dbReference>
<accession>A0A835R0P4</accession>
<dbReference type="GO" id="GO:0048046">
    <property type="term" value="C:apoplast"/>
    <property type="evidence" value="ECO:0007669"/>
    <property type="project" value="UniProtKB-SubCell"/>
</dbReference>
<comment type="subcellular location">
    <subcellularLocation>
        <location evidence="4">Secreted</location>
        <location evidence="4">Extracellular space</location>
        <location evidence="4">Apoplast</location>
    </subcellularLocation>
</comment>
<evidence type="ECO:0000256" key="2">
    <source>
        <dbReference type="ARBA" id="ARBA00011738"/>
    </source>
</evidence>
<reference evidence="5 6" key="1">
    <citation type="journal article" date="2020" name="Nat. Food">
        <title>A phased Vanilla planifolia genome enables genetic improvement of flavour and production.</title>
        <authorList>
            <person name="Hasing T."/>
            <person name="Tang H."/>
            <person name="Brym M."/>
            <person name="Khazi F."/>
            <person name="Huang T."/>
            <person name="Chambers A.H."/>
        </authorList>
    </citation>
    <scope>NUCLEOTIDE SEQUENCE [LARGE SCALE GENOMIC DNA]</scope>
    <source>
        <tissue evidence="5">Leaf</tissue>
    </source>
</reference>
<evidence type="ECO:0000256" key="1">
    <source>
        <dbReference type="ARBA" id="ARBA00010746"/>
    </source>
</evidence>
<comment type="caution">
    <text evidence="5">The sequence shown here is derived from an EMBL/GenBank/DDBJ whole genome shotgun (WGS) entry which is preliminary data.</text>
</comment>
<evidence type="ECO:0000313" key="6">
    <source>
        <dbReference type="Proteomes" id="UP000639772"/>
    </source>
</evidence>
<dbReference type="Gene3D" id="2.40.480.10">
    <property type="entry name" value="Allene oxide cyclase-like"/>
    <property type="match status" value="1"/>
</dbReference>
<keyword evidence="4" id="KW-0732">Signal</keyword>
<dbReference type="InterPro" id="IPR044859">
    <property type="entry name" value="Allene_oxi_cyc_Dirigent"/>
</dbReference>
<sequence>MAFSTSFILAAPIILAAVLVVKPSVIAEKEMNLRFFMHEYFKPPHATAIKVVSTTKNNRPEIGSFGDIYVLDNPLTSRGVVGSEIVGRAQGIVAVASITNDSYYMSLNVAFGKGGPWSGSSITVLGWYQEPIGEIPVVGGTGSFRDAKGYVVLQLVSFNLTKKYFVWFSRKVVSKDLGHKMGALKKGLMMVRQDEED</sequence>
<protein>
    <recommendedName>
        <fullName evidence="4">Dirigent protein</fullName>
    </recommendedName>
</protein>
<comment type="similarity">
    <text evidence="1 4">Belongs to the plant dirigent protein family.</text>
</comment>
<evidence type="ECO:0000256" key="4">
    <source>
        <dbReference type="RuleBase" id="RU363099"/>
    </source>
</evidence>
<dbReference type="AlphaFoldDB" id="A0A835R0P4"/>
<name>A0A835R0P4_VANPL</name>
<feature type="signal peptide" evidence="4">
    <location>
        <begin position="1"/>
        <end position="27"/>
    </location>
</feature>
<organism evidence="5 6">
    <name type="scientific">Vanilla planifolia</name>
    <name type="common">Vanilla</name>
    <dbReference type="NCBI Taxonomy" id="51239"/>
    <lineage>
        <taxon>Eukaryota</taxon>
        <taxon>Viridiplantae</taxon>
        <taxon>Streptophyta</taxon>
        <taxon>Embryophyta</taxon>
        <taxon>Tracheophyta</taxon>
        <taxon>Spermatophyta</taxon>
        <taxon>Magnoliopsida</taxon>
        <taxon>Liliopsida</taxon>
        <taxon>Asparagales</taxon>
        <taxon>Orchidaceae</taxon>
        <taxon>Vanilloideae</taxon>
        <taxon>Vanilleae</taxon>
        <taxon>Vanilla</taxon>
    </lineage>
</organism>
<keyword evidence="4" id="KW-0052">Apoplast</keyword>
<feature type="chain" id="PRO_5033091770" description="Dirigent protein" evidence="4">
    <location>
        <begin position="28"/>
        <end position="197"/>
    </location>
</feature>
<evidence type="ECO:0000256" key="3">
    <source>
        <dbReference type="ARBA" id="ARBA00022525"/>
    </source>
</evidence>
<dbReference type="Proteomes" id="UP000639772">
    <property type="component" value="Unassembled WGS sequence"/>
</dbReference>
<gene>
    <name evidence="5" type="ORF">HPP92_011435</name>
</gene>
<comment type="subunit">
    <text evidence="2 4">Homodimer.</text>
</comment>
<keyword evidence="3 4" id="KW-0964">Secreted</keyword>